<evidence type="ECO:0000313" key="2">
    <source>
        <dbReference type="Proteomes" id="UP001290462"/>
    </source>
</evidence>
<dbReference type="RefSeq" id="WP_322809815.1">
    <property type="nucleotide sequence ID" value="NZ_JAVBVO010000024.1"/>
</dbReference>
<organism evidence="1 2">
    <name type="scientific">Carnobacterium maltaromaticum</name>
    <name type="common">Carnobacterium piscicola</name>
    <dbReference type="NCBI Taxonomy" id="2751"/>
    <lineage>
        <taxon>Bacteria</taxon>
        <taxon>Bacillati</taxon>
        <taxon>Bacillota</taxon>
        <taxon>Bacilli</taxon>
        <taxon>Lactobacillales</taxon>
        <taxon>Carnobacteriaceae</taxon>
        <taxon>Carnobacterium</taxon>
    </lineage>
</organism>
<proteinExistence type="predicted"/>
<gene>
    <name evidence="1" type="ORF">RAK27_18560</name>
</gene>
<reference evidence="1" key="1">
    <citation type="submission" date="2023-08" db="EMBL/GenBank/DDBJ databases">
        <title>Genomic characterization of piscicolin 126 produced by Carnobacterium maltaromaticum CM22 strain isolated from salmon (Salmo salar).</title>
        <authorList>
            <person name="Gonzalez-Gragera E."/>
            <person name="Garcia-Lopez J.D."/>
            <person name="Teso-Perez C."/>
            <person name="Gimenez-Hernandez I."/>
            <person name="Peralta-Sanchez J.M."/>
            <person name="Valdivia E."/>
            <person name="Montalban-Lopez M."/>
            <person name="Martin-Platero A.M."/>
            <person name="Banos A."/>
            <person name="Martinez-Bueno M."/>
        </authorList>
    </citation>
    <scope>NUCLEOTIDE SEQUENCE</scope>
    <source>
        <strain evidence="1">CM22</strain>
    </source>
</reference>
<dbReference type="Proteomes" id="UP001290462">
    <property type="component" value="Unassembled WGS sequence"/>
</dbReference>
<dbReference type="AlphaFoldDB" id="A0AAW9KA33"/>
<accession>A0AAW9KA33</accession>
<evidence type="ECO:0000313" key="1">
    <source>
        <dbReference type="EMBL" id="MDZ5760647.1"/>
    </source>
</evidence>
<dbReference type="EMBL" id="JAVBVO010000024">
    <property type="protein sequence ID" value="MDZ5760647.1"/>
    <property type="molecule type" value="Genomic_DNA"/>
</dbReference>
<name>A0AAW9KA33_CARML</name>
<sequence>MTPYWKKNNIEEVEYLFLKQEDMVRNNYFVSELDKYLYLLNNELLNLMELRMRGFGEIRLLNNSFIRTDQILKIENFYDKVTGEPIKEKKSFLKAIANSIANR</sequence>
<comment type="caution">
    <text evidence="1">The sequence shown here is derived from an EMBL/GenBank/DDBJ whole genome shotgun (WGS) entry which is preliminary data.</text>
</comment>
<protein>
    <submittedName>
        <fullName evidence="1">Uncharacterized protein</fullName>
    </submittedName>
</protein>